<dbReference type="EMBL" id="QZKU01000082">
    <property type="protein sequence ID" value="RJP19936.1"/>
    <property type="molecule type" value="Genomic_DNA"/>
</dbReference>
<comment type="caution">
    <text evidence="4">The sequence shown here is derived from an EMBL/GenBank/DDBJ whole genome shotgun (WGS) entry which is preliminary data.</text>
</comment>
<feature type="repeat" description="WD" evidence="3">
    <location>
        <begin position="96"/>
        <end position="129"/>
    </location>
</feature>
<sequence>MGDHPAKCPRTFQRHIPDKFCRLSPDGRFALSGSEDNTLWLWDINSGKCLRIFEGHTGPVTSVAISPDGHFAVSGSKWDWPLRLWDVTTGKCLRTFEGRSGNVTSVAFSSDGHFALSGSDDKTLRLWELVWNYEFPEPVDWDEGARPYLQSFLTLHTPYAAELPADRKPTEDDITLALTRRGKPSWNEEDYQKLLTHLSHCGYGWLRPEGVRRKLEEMAAGWQGPPPLPGT</sequence>
<evidence type="ECO:0000313" key="5">
    <source>
        <dbReference type="Proteomes" id="UP000265882"/>
    </source>
</evidence>
<protein>
    <submittedName>
        <fullName evidence="4">Uncharacterized protein</fullName>
    </submittedName>
</protein>
<dbReference type="Proteomes" id="UP000265882">
    <property type="component" value="Unassembled WGS sequence"/>
</dbReference>
<dbReference type="InterPro" id="IPR015943">
    <property type="entry name" value="WD40/YVTN_repeat-like_dom_sf"/>
</dbReference>
<dbReference type="PANTHER" id="PTHR19879:SF9">
    <property type="entry name" value="TRANSCRIPTION INITIATION FACTOR TFIID SUBUNIT 5"/>
    <property type="match status" value="1"/>
</dbReference>
<feature type="repeat" description="WD" evidence="3">
    <location>
        <begin position="53"/>
        <end position="95"/>
    </location>
</feature>
<evidence type="ECO:0000256" key="1">
    <source>
        <dbReference type="ARBA" id="ARBA00022574"/>
    </source>
</evidence>
<reference evidence="4 5" key="1">
    <citation type="journal article" date="2017" name="ISME J.">
        <title>Energy and carbon metabolisms in a deep terrestrial subsurface fluid microbial community.</title>
        <authorList>
            <person name="Momper L."/>
            <person name="Jungbluth S.P."/>
            <person name="Lee M.D."/>
            <person name="Amend J.P."/>
        </authorList>
    </citation>
    <scope>NUCLEOTIDE SEQUENCE [LARGE SCALE GENOMIC DNA]</scope>
    <source>
        <strain evidence="4">SURF_5</strain>
    </source>
</reference>
<dbReference type="Pfam" id="PF00400">
    <property type="entry name" value="WD40"/>
    <property type="match status" value="3"/>
</dbReference>
<evidence type="ECO:0000256" key="3">
    <source>
        <dbReference type="PROSITE-ProRule" id="PRU00221"/>
    </source>
</evidence>
<keyword evidence="2" id="KW-0677">Repeat</keyword>
<accession>A0A3A4NPG6</accession>
<dbReference type="InterPro" id="IPR001680">
    <property type="entry name" value="WD40_rpt"/>
</dbReference>
<dbReference type="PRINTS" id="PR00320">
    <property type="entry name" value="GPROTEINBRPT"/>
</dbReference>
<gene>
    <name evidence="4" type="ORF">C4520_11925</name>
</gene>
<dbReference type="Gene3D" id="2.130.10.10">
    <property type="entry name" value="YVTN repeat-like/Quinoprotein amine dehydrogenase"/>
    <property type="match status" value="1"/>
</dbReference>
<evidence type="ECO:0000313" key="4">
    <source>
        <dbReference type="EMBL" id="RJP19936.1"/>
    </source>
</evidence>
<feature type="repeat" description="WD" evidence="3">
    <location>
        <begin position="23"/>
        <end position="52"/>
    </location>
</feature>
<dbReference type="InterPro" id="IPR020472">
    <property type="entry name" value="WD40_PAC1"/>
</dbReference>
<dbReference type="InterPro" id="IPR019775">
    <property type="entry name" value="WD40_repeat_CS"/>
</dbReference>
<dbReference type="PANTHER" id="PTHR19879">
    <property type="entry name" value="TRANSCRIPTION INITIATION FACTOR TFIID"/>
    <property type="match status" value="1"/>
</dbReference>
<dbReference type="PROSITE" id="PS50294">
    <property type="entry name" value="WD_REPEATS_REGION"/>
    <property type="match status" value="2"/>
</dbReference>
<proteinExistence type="predicted"/>
<organism evidence="4 5">
    <name type="scientific">Abyssobacteria bacterium (strain SURF_5)</name>
    <dbReference type="NCBI Taxonomy" id="2093360"/>
    <lineage>
        <taxon>Bacteria</taxon>
        <taxon>Pseudomonadati</taxon>
        <taxon>Candidatus Hydrogenedentota</taxon>
        <taxon>Candidatus Abyssobacteria</taxon>
    </lineage>
</organism>
<dbReference type="PROSITE" id="PS00678">
    <property type="entry name" value="WD_REPEATS_1"/>
    <property type="match status" value="2"/>
</dbReference>
<dbReference type="InterPro" id="IPR036322">
    <property type="entry name" value="WD40_repeat_dom_sf"/>
</dbReference>
<dbReference type="PROSITE" id="PS50082">
    <property type="entry name" value="WD_REPEATS_2"/>
    <property type="match status" value="3"/>
</dbReference>
<dbReference type="SMART" id="SM00320">
    <property type="entry name" value="WD40"/>
    <property type="match status" value="3"/>
</dbReference>
<dbReference type="SUPFAM" id="SSF50978">
    <property type="entry name" value="WD40 repeat-like"/>
    <property type="match status" value="1"/>
</dbReference>
<dbReference type="AlphaFoldDB" id="A0A3A4NPG6"/>
<keyword evidence="1 3" id="KW-0853">WD repeat</keyword>
<name>A0A3A4NPG6_ABYX5</name>
<evidence type="ECO:0000256" key="2">
    <source>
        <dbReference type="ARBA" id="ARBA00022737"/>
    </source>
</evidence>